<dbReference type="AlphaFoldDB" id="A0A0F4GSK0"/>
<gene>
    <name evidence="1" type="ORF">TI39_contig331g00008</name>
</gene>
<proteinExistence type="predicted"/>
<dbReference type="OrthoDB" id="5279008at2759"/>
<dbReference type="Gene3D" id="3.80.10.10">
    <property type="entry name" value="Ribonuclease Inhibitor"/>
    <property type="match status" value="1"/>
</dbReference>
<comment type="caution">
    <text evidence="1">The sequence shown here is derived from an EMBL/GenBank/DDBJ whole genome shotgun (WGS) entry which is preliminary data.</text>
</comment>
<sequence>MLSQYDRIGQEELTVAEEDAVSTQLSKRERRDAQNLVRCAYLEQDDKEFINRSGTAGIVLAAAFELLPNLQEVCITCDKDREDQRHTDFSATSAFSVISACLPFAAGKLQKLEFQWYLAGSSQGVSLQALCLPRQVLACFSATDPGKWKASASNFLANCPQLRELCLGFGEGWEETSIVFHHIAKKAVFQNLRTFKLEFLRCQGEDLLLFLGNHQYLHSLSLNDLDFTGTVAFKEILDHLQHRHRSLKSFRCRQIAQNGFRLFFEMYGPVECQESGKISMLSREDPDFYGDFLDVVGPFKYAGDAVEWEGVQDKIGVLKDDVRVSDRSYISDLAMYDTASYYWIE</sequence>
<accession>A0A0F4GSK0</accession>
<dbReference type="Proteomes" id="UP000033647">
    <property type="component" value="Unassembled WGS sequence"/>
</dbReference>
<organism evidence="1 2">
    <name type="scientific">Zymoseptoria brevis</name>
    <dbReference type="NCBI Taxonomy" id="1047168"/>
    <lineage>
        <taxon>Eukaryota</taxon>
        <taxon>Fungi</taxon>
        <taxon>Dikarya</taxon>
        <taxon>Ascomycota</taxon>
        <taxon>Pezizomycotina</taxon>
        <taxon>Dothideomycetes</taxon>
        <taxon>Dothideomycetidae</taxon>
        <taxon>Mycosphaerellales</taxon>
        <taxon>Mycosphaerellaceae</taxon>
        <taxon>Zymoseptoria</taxon>
    </lineage>
</organism>
<evidence type="ECO:0000313" key="2">
    <source>
        <dbReference type="Proteomes" id="UP000033647"/>
    </source>
</evidence>
<evidence type="ECO:0008006" key="3">
    <source>
        <dbReference type="Google" id="ProtNLM"/>
    </source>
</evidence>
<evidence type="ECO:0000313" key="1">
    <source>
        <dbReference type="EMBL" id="KJY00402.1"/>
    </source>
</evidence>
<protein>
    <recommendedName>
        <fullName evidence="3">F-box domain-containing protein</fullName>
    </recommendedName>
</protein>
<reference evidence="1 2" key="1">
    <citation type="submission" date="2015-03" db="EMBL/GenBank/DDBJ databases">
        <title>RNA-seq based gene annotation and comparative genomics of four Zymoseptoria species reveal species-specific pathogenicity related genes and transposable element activity.</title>
        <authorList>
            <person name="Grandaubert J."/>
            <person name="Bhattacharyya A."/>
            <person name="Stukenbrock E.H."/>
        </authorList>
    </citation>
    <scope>NUCLEOTIDE SEQUENCE [LARGE SCALE GENOMIC DNA]</scope>
    <source>
        <strain evidence="1 2">Zb18110</strain>
    </source>
</reference>
<dbReference type="SUPFAM" id="SSF52047">
    <property type="entry name" value="RNI-like"/>
    <property type="match status" value="1"/>
</dbReference>
<dbReference type="InterPro" id="IPR032675">
    <property type="entry name" value="LRR_dom_sf"/>
</dbReference>
<name>A0A0F4GSK0_9PEZI</name>
<dbReference type="EMBL" id="LAFY01000323">
    <property type="protein sequence ID" value="KJY00402.1"/>
    <property type="molecule type" value="Genomic_DNA"/>
</dbReference>
<keyword evidence="2" id="KW-1185">Reference proteome</keyword>